<dbReference type="GO" id="GO:0005886">
    <property type="term" value="C:plasma membrane"/>
    <property type="evidence" value="ECO:0007669"/>
    <property type="project" value="TreeGrafter"/>
</dbReference>
<accession>A0A942ICJ9</accession>
<dbReference type="GO" id="GO:1902201">
    <property type="term" value="P:negative regulation of bacterial-type flagellum-dependent cell motility"/>
    <property type="evidence" value="ECO:0007669"/>
    <property type="project" value="TreeGrafter"/>
</dbReference>
<keyword evidence="3" id="KW-0472">Membrane</keyword>
<dbReference type="PANTHER" id="PTHR45138">
    <property type="entry name" value="REGULATORY COMPONENTS OF SENSORY TRANSDUCTION SYSTEM"/>
    <property type="match status" value="1"/>
</dbReference>
<evidence type="ECO:0000256" key="1">
    <source>
        <dbReference type="ARBA" id="ARBA00012528"/>
    </source>
</evidence>
<dbReference type="Proteomes" id="UP000678281">
    <property type="component" value="Unassembled WGS sequence"/>
</dbReference>
<comment type="caution">
    <text evidence="5">The sequence shown here is derived from an EMBL/GenBank/DDBJ whole genome shotgun (WGS) entry which is preliminary data.</text>
</comment>
<comment type="catalytic activity">
    <reaction evidence="2">
        <text>2 GTP = 3',3'-c-di-GMP + 2 diphosphate</text>
        <dbReference type="Rhea" id="RHEA:24898"/>
        <dbReference type="ChEBI" id="CHEBI:33019"/>
        <dbReference type="ChEBI" id="CHEBI:37565"/>
        <dbReference type="ChEBI" id="CHEBI:58805"/>
        <dbReference type="EC" id="2.7.7.65"/>
    </reaction>
</comment>
<keyword evidence="3" id="KW-0812">Transmembrane</keyword>
<protein>
    <recommendedName>
        <fullName evidence="1">diguanylate cyclase</fullName>
        <ecNumber evidence="1">2.7.7.65</ecNumber>
    </recommendedName>
</protein>
<name>A0A942ICJ9_9HYPH</name>
<keyword evidence="3" id="KW-1133">Transmembrane helix</keyword>
<dbReference type="SUPFAM" id="SSF55073">
    <property type="entry name" value="Nucleotide cyclase"/>
    <property type="match status" value="1"/>
</dbReference>
<evidence type="ECO:0000256" key="3">
    <source>
        <dbReference type="SAM" id="Phobius"/>
    </source>
</evidence>
<feature type="domain" description="GGDEF" evidence="4">
    <location>
        <begin position="115"/>
        <end position="248"/>
    </location>
</feature>
<dbReference type="InterPro" id="IPR029787">
    <property type="entry name" value="Nucleotide_cyclase"/>
</dbReference>
<dbReference type="GO" id="GO:0043709">
    <property type="term" value="P:cell adhesion involved in single-species biofilm formation"/>
    <property type="evidence" value="ECO:0007669"/>
    <property type="project" value="TreeGrafter"/>
</dbReference>
<evidence type="ECO:0000313" key="6">
    <source>
        <dbReference type="Proteomes" id="UP000678281"/>
    </source>
</evidence>
<feature type="transmembrane region" description="Helical" evidence="3">
    <location>
        <begin position="20"/>
        <end position="39"/>
    </location>
</feature>
<dbReference type="AlphaFoldDB" id="A0A942ICJ9"/>
<evidence type="ECO:0000313" key="5">
    <source>
        <dbReference type="EMBL" id="MBS3847240.1"/>
    </source>
</evidence>
<dbReference type="RefSeq" id="WP_212656881.1">
    <property type="nucleotide sequence ID" value="NZ_JAGXTP010000001.1"/>
</dbReference>
<keyword evidence="6" id="KW-1185">Reference proteome</keyword>
<dbReference type="EMBL" id="JAGXTP010000001">
    <property type="protein sequence ID" value="MBS3847240.1"/>
    <property type="molecule type" value="Genomic_DNA"/>
</dbReference>
<reference evidence="5" key="1">
    <citation type="submission" date="2021-04" db="EMBL/GenBank/DDBJ databases">
        <title>Devosia litorisediminis sp. nov., isolated from a sand dune.</title>
        <authorList>
            <person name="Park S."/>
            <person name="Yoon J.-H."/>
        </authorList>
    </citation>
    <scope>NUCLEOTIDE SEQUENCE</scope>
    <source>
        <strain evidence="5">BSSL-BM10</strain>
    </source>
</reference>
<dbReference type="InterPro" id="IPR043128">
    <property type="entry name" value="Rev_trsase/Diguanyl_cyclase"/>
</dbReference>
<feature type="transmembrane region" description="Helical" evidence="3">
    <location>
        <begin position="51"/>
        <end position="71"/>
    </location>
</feature>
<dbReference type="Gene3D" id="3.30.70.270">
    <property type="match status" value="1"/>
</dbReference>
<dbReference type="GO" id="GO:0052621">
    <property type="term" value="F:diguanylate cyclase activity"/>
    <property type="evidence" value="ECO:0007669"/>
    <property type="project" value="UniProtKB-EC"/>
</dbReference>
<dbReference type="Pfam" id="PF00990">
    <property type="entry name" value="GGDEF"/>
    <property type="match status" value="1"/>
</dbReference>
<proteinExistence type="predicted"/>
<organism evidence="5 6">
    <name type="scientific">Devosia litorisediminis</name>
    <dbReference type="NCBI Taxonomy" id="2829817"/>
    <lineage>
        <taxon>Bacteria</taxon>
        <taxon>Pseudomonadati</taxon>
        <taxon>Pseudomonadota</taxon>
        <taxon>Alphaproteobacteria</taxon>
        <taxon>Hyphomicrobiales</taxon>
        <taxon>Devosiaceae</taxon>
        <taxon>Devosia</taxon>
    </lineage>
</organism>
<sequence>MTGLNTELPIKSWRRIKRIAGSATAVSVALSVILTNVIMETFSAGTSLAGLLVAITMPIILGGPLVFVLTLRHEQLRQANLQLQALLSTDWLTGCRSRGAFTHQVADYLDAPANAGGALLVIDADNFKTVNDRFGHDVGDQALRQIADALHAATANTAAIIGRLGGEEFGIFLPGTDAVAADRVAQRVRSAVAAIAFSPAGTKWPLSVSIGGAIYSARTQFSVLYRHADQRLYQAKNSGRDCVAMMQAA</sequence>
<gene>
    <name evidence="5" type="ORF">KD146_00895</name>
</gene>
<dbReference type="PROSITE" id="PS50887">
    <property type="entry name" value="GGDEF"/>
    <property type="match status" value="1"/>
</dbReference>
<dbReference type="SMART" id="SM00267">
    <property type="entry name" value="GGDEF"/>
    <property type="match status" value="1"/>
</dbReference>
<dbReference type="PANTHER" id="PTHR45138:SF9">
    <property type="entry name" value="DIGUANYLATE CYCLASE DGCM-RELATED"/>
    <property type="match status" value="1"/>
</dbReference>
<dbReference type="InterPro" id="IPR000160">
    <property type="entry name" value="GGDEF_dom"/>
</dbReference>
<evidence type="ECO:0000259" key="4">
    <source>
        <dbReference type="PROSITE" id="PS50887"/>
    </source>
</evidence>
<dbReference type="EC" id="2.7.7.65" evidence="1"/>
<dbReference type="InterPro" id="IPR050469">
    <property type="entry name" value="Diguanylate_Cyclase"/>
</dbReference>
<evidence type="ECO:0000256" key="2">
    <source>
        <dbReference type="ARBA" id="ARBA00034247"/>
    </source>
</evidence>
<dbReference type="CDD" id="cd01949">
    <property type="entry name" value="GGDEF"/>
    <property type="match status" value="1"/>
</dbReference>
<dbReference type="NCBIfam" id="TIGR00254">
    <property type="entry name" value="GGDEF"/>
    <property type="match status" value="1"/>
</dbReference>